<dbReference type="InterPro" id="IPR050789">
    <property type="entry name" value="Diverse_Enzym_Activities"/>
</dbReference>
<feature type="domain" description="Beta-lactamase-related" evidence="1">
    <location>
        <begin position="166"/>
        <end position="273"/>
    </location>
</feature>
<comment type="caution">
    <text evidence="2">The sequence shown here is derived from an EMBL/GenBank/DDBJ whole genome shotgun (WGS) entry which is preliminary data.</text>
</comment>
<dbReference type="Proteomes" id="UP001597110">
    <property type="component" value="Unassembled WGS sequence"/>
</dbReference>
<dbReference type="GO" id="GO:0016787">
    <property type="term" value="F:hydrolase activity"/>
    <property type="evidence" value="ECO:0007669"/>
    <property type="project" value="UniProtKB-KW"/>
</dbReference>
<dbReference type="PANTHER" id="PTHR43283:SF3">
    <property type="entry name" value="BETA-LACTAMASE FAMILY PROTEIN (AFU_ORTHOLOGUE AFUA_5G07500)"/>
    <property type="match status" value="1"/>
</dbReference>
<dbReference type="InterPro" id="IPR001466">
    <property type="entry name" value="Beta-lactam-related"/>
</dbReference>
<evidence type="ECO:0000313" key="2">
    <source>
        <dbReference type="EMBL" id="MFD0725928.1"/>
    </source>
</evidence>
<evidence type="ECO:0000313" key="3">
    <source>
        <dbReference type="Proteomes" id="UP001597110"/>
    </source>
</evidence>
<gene>
    <name evidence="2" type="ORF">ACFQ0E_09990</name>
</gene>
<keyword evidence="3" id="KW-1185">Reference proteome</keyword>
<dbReference type="RefSeq" id="WP_386823504.1">
    <property type="nucleotide sequence ID" value="NZ_JBHTIF010000001.1"/>
</dbReference>
<dbReference type="Gene3D" id="3.40.710.10">
    <property type="entry name" value="DD-peptidase/beta-lactamase superfamily"/>
    <property type="match status" value="1"/>
</dbReference>
<protein>
    <submittedName>
        <fullName evidence="2">Serine hydrolase domain-containing protein</fullName>
        <ecNumber evidence="2">3.-.-.-</ecNumber>
    </submittedName>
</protein>
<organism evidence="2 3">
    <name type="scientific">Lysobacter brunescens</name>
    <dbReference type="NCBI Taxonomy" id="262323"/>
    <lineage>
        <taxon>Bacteria</taxon>
        <taxon>Pseudomonadati</taxon>
        <taxon>Pseudomonadota</taxon>
        <taxon>Gammaproteobacteria</taxon>
        <taxon>Lysobacterales</taxon>
        <taxon>Lysobacteraceae</taxon>
        <taxon>Lysobacter</taxon>
    </lineage>
</organism>
<accession>A0ABW2YCN5</accession>
<dbReference type="InterPro" id="IPR012338">
    <property type="entry name" value="Beta-lactam/transpept-like"/>
</dbReference>
<dbReference type="EC" id="3.-.-.-" evidence="2"/>
<dbReference type="Pfam" id="PF00144">
    <property type="entry name" value="Beta-lactamase"/>
    <property type="match status" value="1"/>
</dbReference>
<dbReference type="SUPFAM" id="SSF56601">
    <property type="entry name" value="beta-lactamase/transpeptidase-like"/>
    <property type="match status" value="1"/>
</dbReference>
<dbReference type="PANTHER" id="PTHR43283">
    <property type="entry name" value="BETA-LACTAMASE-RELATED"/>
    <property type="match status" value="1"/>
</dbReference>
<keyword evidence="2" id="KW-0378">Hydrolase</keyword>
<dbReference type="EMBL" id="JBHTIF010000001">
    <property type="protein sequence ID" value="MFD0725928.1"/>
    <property type="molecule type" value="Genomic_DNA"/>
</dbReference>
<name>A0ABW2YCN5_9GAMM</name>
<evidence type="ECO:0000259" key="1">
    <source>
        <dbReference type="Pfam" id="PF00144"/>
    </source>
</evidence>
<sequence length="528" mass="57864">MRGLRSVERPGNERPLGTRKRHMNRGIIGLLAAVLLYWCAPQIARAEMDYAGHGCSRFLGRANEALCNTQAGHDACMAELRRGRMNYCTLQGQPDRAARRATLAEAHQRLLDARCVDSLRGRSSFRCPDETYASMAYQRCIEYRNAGIGIGCRRLPNLLASYADRIAAQLEGKVYGYAFVVSKRGETSVERAAGSARLQQDGQMAMSVDVSYTLASVSKNITAAAILKLLAEKGIDVDAEVAKYLPYNWTPGAGVDTVTFRELLTHRSGFRCLDGDGVDYAGVKRCVERGIVVADKTRDCNGNAATAGAIGCYQNHNYALMRVMFPVIRGTLVKPVLSIFTPEQIEKEHAIVMANSYANYVNAELFSKAGLPKLSCAPTDGAKQGLAYKHAAPNDNGGDFGDMSLVCGSQGWFMSARQLSRYFAALNESLGSILPNRLPERMRQDLLGFQGWGQRATPYGDVRWWWHGGFHPAAMNPGEINTLVMRFSNGIELVLIINSDFDPAGFDWGSAVTNALFDAMAASRQQVP</sequence>
<reference evidence="3" key="1">
    <citation type="journal article" date="2019" name="Int. J. Syst. Evol. Microbiol.">
        <title>The Global Catalogue of Microorganisms (GCM) 10K type strain sequencing project: providing services to taxonomists for standard genome sequencing and annotation.</title>
        <authorList>
            <consortium name="The Broad Institute Genomics Platform"/>
            <consortium name="The Broad Institute Genome Sequencing Center for Infectious Disease"/>
            <person name="Wu L."/>
            <person name="Ma J."/>
        </authorList>
    </citation>
    <scope>NUCLEOTIDE SEQUENCE [LARGE SCALE GENOMIC DNA]</scope>
    <source>
        <strain evidence="3">CCUG 55585</strain>
    </source>
</reference>
<proteinExistence type="predicted"/>